<name>A0A1D8IS76_9GAMM</name>
<gene>
    <name evidence="6" type="ORF">BI364_16040</name>
</gene>
<evidence type="ECO:0000259" key="5">
    <source>
        <dbReference type="PROSITE" id="PS50887"/>
    </source>
</evidence>
<dbReference type="GO" id="GO:0020037">
    <property type="term" value="F:heme binding"/>
    <property type="evidence" value="ECO:0007669"/>
    <property type="project" value="InterPro"/>
</dbReference>
<dbReference type="GO" id="GO:0003824">
    <property type="term" value="F:catalytic activity"/>
    <property type="evidence" value="ECO:0007669"/>
    <property type="project" value="UniProtKB-ARBA"/>
</dbReference>
<dbReference type="Pfam" id="PF00563">
    <property type="entry name" value="EAL"/>
    <property type="match status" value="1"/>
</dbReference>
<comment type="cofactor">
    <cofactor evidence="1">
        <name>Mg(2+)</name>
        <dbReference type="ChEBI" id="CHEBI:18420"/>
    </cofactor>
</comment>
<evidence type="ECO:0000256" key="3">
    <source>
        <dbReference type="ARBA" id="ARBA00029839"/>
    </source>
</evidence>
<dbReference type="EMBL" id="CP017415">
    <property type="protein sequence ID" value="AOU99245.1"/>
    <property type="molecule type" value="Genomic_DNA"/>
</dbReference>
<dbReference type="InterPro" id="IPR029787">
    <property type="entry name" value="Nucleotide_cyclase"/>
</dbReference>
<sequence length="902" mass="100613">MSGKRDSSEDIRWRDLLSRVRRFIRLDDDTLALLTRHAAHLTAGADQLALRFYDYLLSYPETAAQFERLGIERLRELTAIQAAHFRGLISDWPETASRSVGHIARAHYAHDVSPVWVAGGYSLYLDHLEARIRELSEAERPALRSAVFRVLLADIMLQFAGFEAIHNETMAERATISQALIETTLKLADLSAPEDVLASICNELVTRSRHLPAVWFGLIEDSHTPITAHAGAGRGRLWETVDVSYDPADPLWQALDDNHLKVLTCQDANLPDWCSSHQGIEAVAIFPFGRVGGLRGVGVVYSDRSWYFDHIDLTPFGAFARLGQVLLGLKESHLRDPLTGLPNRGLFMDRLRQAMVQSLRRDRILGVGMIDLDGFKSVNDRMGHPSGDALLREVATRIQAALRQGDTVARFGGDEFGLLLPNLRTLAEAELVLDRVQRAFEPVFHIQGEQVHVGASLGLTLYPLDDVDAQDLIRHADIALYQAKDAGRGVHRLFERDREDHLHRIDLLQREFLDALEQGELVLHYQPKVDMSNGSIWGMEALIRWRRDGELRMPSSFIEAVELRAQLVRQLGRYVLEAAAMQIDHWLAAGYEWYVSVNIGAQHLLDPAFIDDVDDVLRRHPTATPWLQIEVTEQAALRDLVTTRRALTACRERGLAVALDDYGTGHASLTYLQELPANQIKLDQRFVGRLLREPRALAIIAGTLTSARLLNLDVVAEGVESVEQGELLLQLGCQIAQGYLISHPLPAEALAAWAAGWQPPAEWMGDEKSVWFTYDDLPLLMARTAHRHGVAQQLEALALPRCDEYPLLPLHDCVDEHACALGAWLVGAGRRHGRLPGFAELQRCHSDLHARALEATLAWQAGDDKIVQRGIVDFERSAQALDDALITLVRHIANGGAHADAG</sequence>
<dbReference type="AlphaFoldDB" id="A0A1D8IS76"/>
<dbReference type="InterPro" id="IPR001633">
    <property type="entry name" value="EAL_dom"/>
</dbReference>
<dbReference type="InterPro" id="IPR000160">
    <property type="entry name" value="GGDEF_dom"/>
</dbReference>
<dbReference type="Proteomes" id="UP000095401">
    <property type="component" value="Chromosome"/>
</dbReference>
<dbReference type="InterPro" id="IPR009050">
    <property type="entry name" value="Globin-like_sf"/>
</dbReference>
<dbReference type="SUPFAM" id="SSF141868">
    <property type="entry name" value="EAL domain-like"/>
    <property type="match status" value="1"/>
</dbReference>
<keyword evidence="7" id="KW-1185">Reference proteome</keyword>
<feature type="domain" description="EAL" evidence="4">
    <location>
        <begin position="505"/>
        <end position="758"/>
    </location>
</feature>
<dbReference type="CDD" id="cd01949">
    <property type="entry name" value="GGDEF"/>
    <property type="match status" value="1"/>
</dbReference>
<dbReference type="SMART" id="SM00267">
    <property type="entry name" value="GGDEF"/>
    <property type="match status" value="1"/>
</dbReference>
<dbReference type="RefSeq" id="WP_070079595.1">
    <property type="nucleotide sequence ID" value="NZ_CP017415.1"/>
</dbReference>
<dbReference type="Gene3D" id="1.10.490.10">
    <property type="entry name" value="Globins"/>
    <property type="match status" value="1"/>
</dbReference>
<dbReference type="GO" id="GO:0019825">
    <property type="term" value="F:oxygen binding"/>
    <property type="evidence" value="ECO:0007669"/>
    <property type="project" value="InterPro"/>
</dbReference>
<dbReference type="SUPFAM" id="SSF55073">
    <property type="entry name" value="Nucleotide cyclase"/>
    <property type="match status" value="1"/>
</dbReference>
<dbReference type="SUPFAM" id="SSF46458">
    <property type="entry name" value="Globin-like"/>
    <property type="match status" value="1"/>
</dbReference>
<dbReference type="InterPro" id="IPR052155">
    <property type="entry name" value="Biofilm_reg_signaling"/>
</dbReference>
<evidence type="ECO:0000313" key="7">
    <source>
        <dbReference type="Proteomes" id="UP000095401"/>
    </source>
</evidence>
<dbReference type="SMART" id="SM00052">
    <property type="entry name" value="EAL"/>
    <property type="match status" value="1"/>
</dbReference>
<dbReference type="Gene3D" id="3.30.70.270">
    <property type="match status" value="1"/>
</dbReference>
<dbReference type="PANTHER" id="PTHR44757:SF2">
    <property type="entry name" value="BIOFILM ARCHITECTURE MAINTENANCE PROTEIN MBAA"/>
    <property type="match status" value="1"/>
</dbReference>
<dbReference type="PANTHER" id="PTHR44757">
    <property type="entry name" value="DIGUANYLATE CYCLASE DGCP"/>
    <property type="match status" value="1"/>
</dbReference>
<reference evidence="7" key="1">
    <citation type="submission" date="2016-09" db="EMBL/GenBank/DDBJ databases">
        <title>Acidihalobacter prosperus F5.</title>
        <authorList>
            <person name="Khaleque H.N."/>
            <person name="Ramsay J.P."/>
            <person name="Kaksonen A.H."/>
            <person name="Boxall N.J."/>
            <person name="Watkin E.L.J."/>
        </authorList>
    </citation>
    <scope>NUCLEOTIDE SEQUENCE [LARGE SCALE GENOMIC DNA]</scope>
    <source>
        <strain evidence="7">F5</strain>
    </source>
</reference>
<dbReference type="CDD" id="cd01068">
    <property type="entry name" value="globin_sensor"/>
    <property type="match status" value="1"/>
</dbReference>
<dbReference type="InterPro" id="IPR043128">
    <property type="entry name" value="Rev_trsase/Diguanyl_cyclase"/>
</dbReference>
<accession>A0A1D8IS76</accession>
<dbReference type="NCBIfam" id="TIGR00254">
    <property type="entry name" value="GGDEF"/>
    <property type="match status" value="1"/>
</dbReference>
<dbReference type="PROSITE" id="PS50883">
    <property type="entry name" value="EAL"/>
    <property type="match status" value="1"/>
</dbReference>
<protein>
    <recommendedName>
        <fullName evidence="2">Diguanylate cyclase DosC</fullName>
    </recommendedName>
    <alternativeName>
        <fullName evidence="3">Direct oxygen-sensing cyclase</fullName>
    </alternativeName>
</protein>
<evidence type="ECO:0000259" key="4">
    <source>
        <dbReference type="PROSITE" id="PS50883"/>
    </source>
</evidence>
<proteinExistence type="predicted"/>
<evidence type="ECO:0000256" key="2">
    <source>
        <dbReference type="ARBA" id="ARBA00015125"/>
    </source>
</evidence>
<dbReference type="InterPro" id="IPR044398">
    <property type="entry name" value="Globin-sensor_dom"/>
</dbReference>
<evidence type="ECO:0000256" key="1">
    <source>
        <dbReference type="ARBA" id="ARBA00001946"/>
    </source>
</evidence>
<dbReference type="InterPro" id="IPR035919">
    <property type="entry name" value="EAL_sf"/>
</dbReference>
<dbReference type="Gene3D" id="3.20.20.450">
    <property type="entry name" value="EAL domain"/>
    <property type="match status" value="1"/>
</dbReference>
<dbReference type="InterPro" id="IPR039379">
    <property type="entry name" value="Protoglobin_sensor_dom"/>
</dbReference>
<evidence type="ECO:0000313" key="6">
    <source>
        <dbReference type="EMBL" id="AOU99245.1"/>
    </source>
</evidence>
<dbReference type="FunFam" id="3.30.70.270:FF:000001">
    <property type="entry name" value="Diguanylate cyclase domain protein"/>
    <property type="match status" value="1"/>
</dbReference>
<dbReference type="Pfam" id="PF00990">
    <property type="entry name" value="GGDEF"/>
    <property type="match status" value="1"/>
</dbReference>
<feature type="domain" description="GGDEF" evidence="5">
    <location>
        <begin position="363"/>
        <end position="496"/>
    </location>
</feature>
<dbReference type="PROSITE" id="PS50887">
    <property type="entry name" value="GGDEF"/>
    <property type="match status" value="1"/>
</dbReference>
<dbReference type="InterPro" id="IPR012292">
    <property type="entry name" value="Globin/Proto"/>
</dbReference>
<dbReference type="KEGG" id="aprs:BI364_16040"/>
<dbReference type="Gene3D" id="1.20.120.30">
    <property type="entry name" value="Aspartate receptor, ligand-binding domain"/>
    <property type="match status" value="1"/>
</dbReference>
<organism evidence="6 7">
    <name type="scientific">Acidihalobacter yilgarnensis</name>
    <dbReference type="NCBI Taxonomy" id="2819280"/>
    <lineage>
        <taxon>Bacteria</taxon>
        <taxon>Pseudomonadati</taxon>
        <taxon>Pseudomonadota</taxon>
        <taxon>Gammaproteobacteria</taxon>
        <taxon>Chromatiales</taxon>
        <taxon>Ectothiorhodospiraceae</taxon>
        <taxon>Acidihalobacter</taxon>
    </lineage>
</organism>
<dbReference type="CDD" id="cd01948">
    <property type="entry name" value="EAL"/>
    <property type="match status" value="1"/>
</dbReference>
<dbReference type="Pfam" id="PF11563">
    <property type="entry name" value="Protoglobin"/>
    <property type="match status" value="1"/>
</dbReference>